<keyword evidence="3" id="KW-0812">Transmembrane</keyword>
<evidence type="ECO:0000256" key="4">
    <source>
        <dbReference type="ARBA" id="ARBA00022989"/>
    </source>
</evidence>
<dbReference type="Proteomes" id="UP000007129">
    <property type="component" value="Unassembled WGS sequence"/>
</dbReference>
<dbReference type="PANTHER" id="PTHR23502">
    <property type="entry name" value="MAJOR FACILITATOR SUPERFAMILY"/>
    <property type="match status" value="1"/>
</dbReference>
<comment type="subcellular location">
    <subcellularLocation>
        <location evidence="1">Membrane</location>
        <topology evidence="1">Multi-pass membrane protein</topology>
    </subcellularLocation>
</comment>
<reference evidence="7 8" key="1">
    <citation type="journal article" date="2012" name="BMC Genomics">
        <title>Tools to kill: Genome of one of the most destructive plant pathogenic fungi Macrophomina phaseolina.</title>
        <authorList>
            <person name="Islam M.S."/>
            <person name="Haque M.S."/>
            <person name="Islam M.M."/>
            <person name="Emdad E.M."/>
            <person name="Halim A."/>
            <person name="Hossen Q.M.M."/>
            <person name="Hossain M.Z."/>
            <person name="Ahmed B."/>
            <person name="Rahim S."/>
            <person name="Rahman M.S."/>
            <person name="Alam M.M."/>
            <person name="Hou S."/>
            <person name="Wan X."/>
            <person name="Saito J.A."/>
            <person name="Alam M."/>
        </authorList>
    </citation>
    <scope>NUCLEOTIDE SEQUENCE [LARGE SCALE GENOMIC DNA]</scope>
    <source>
        <strain evidence="7 8">MS6</strain>
    </source>
</reference>
<keyword evidence="5" id="KW-0472">Membrane</keyword>
<keyword evidence="4" id="KW-1133">Transmembrane helix</keyword>
<dbReference type="VEuPathDB" id="FungiDB:MPH_10198"/>
<organism evidence="7 8">
    <name type="scientific">Macrophomina phaseolina (strain MS6)</name>
    <name type="common">Charcoal rot fungus</name>
    <dbReference type="NCBI Taxonomy" id="1126212"/>
    <lineage>
        <taxon>Eukaryota</taxon>
        <taxon>Fungi</taxon>
        <taxon>Dikarya</taxon>
        <taxon>Ascomycota</taxon>
        <taxon>Pezizomycotina</taxon>
        <taxon>Dothideomycetes</taxon>
        <taxon>Dothideomycetes incertae sedis</taxon>
        <taxon>Botryosphaeriales</taxon>
        <taxon>Botryosphaeriaceae</taxon>
        <taxon>Macrophomina</taxon>
    </lineage>
</organism>
<dbReference type="eggNOG" id="KOG0255">
    <property type="taxonomic scope" value="Eukaryota"/>
</dbReference>
<dbReference type="GO" id="GO:0022857">
    <property type="term" value="F:transmembrane transporter activity"/>
    <property type="evidence" value="ECO:0007669"/>
    <property type="project" value="TreeGrafter"/>
</dbReference>
<dbReference type="STRING" id="1126212.K2RR37"/>
<dbReference type="GO" id="GO:0005886">
    <property type="term" value="C:plasma membrane"/>
    <property type="evidence" value="ECO:0007669"/>
    <property type="project" value="TreeGrafter"/>
</dbReference>
<comment type="caution">
    <text evidence="7">The sequence shown here is derived from an EMBL/GenBank/DDBJ whole genome shotgun (WGS) entry which is preliminary data.</text>
</comment>
<feature type="region of interest" description="Disordered" evidence="6">
    <location>
        <begin position="1"/>
        <end position="47"/>
    </location>
</feature>
<dbReference type="EMBL" id="AHHD01000443">
    <property type="protein sequence ID" value="EKG12654.1"/>
    <property type="molecule type" value="Genomic_DNA"/>
</dbReference>
<evidence type="ECO:0000313" key="8">
    <source>
        <dbReference type="Proteomes" id="UP000007129"/>
    </source>
</evidence>
<evidence type="ECO:0000256" key="1">
    <source>
        <dbReference type="ARBA" id="ARBA00004141"/>
    </source>
</evidence>
<dbReference type="HOGENOM" id="CLU_1503709_0_0_1"/>
<feature type="compositionally biased region" description="Polar residues" evidence="6">
    <location>
        <begin position="1"/>
        <end position="10"/>
    </location>
</feature>
<keyword evidence="2" id="KW-0813">Transport</keyword>
<sequence length="179" mass="19075">MSHPNPSSANGDLEKNDATPAPSSDSKSELGGGDDGPLVTWDGPNDPHNPQNFSFGRKILITSIWVAGNLATCFASSIYSSGSTIMKAEFHTSTIVTTLGISLFIVVSHCPCPNFQTTRCTQHHLGAHRAIRSARHAGVPSQSASAASGRPRSVCFCLPSSASLSPWLRILRRRWSAAF</sequence>
<evidence type="ECO:0000313" key="7">
    <source>
        <dbReference type="EMBL" id="EKG12654.1"/>
    </source>
</evidence>
<protein>
    <submittedName>
        <fullName evidence="7">MFS transporter</fullName>
    </submittedName>
</protein>
<dbReference type="InParanoid" id="K2RR37"/>
<evidence type="ECO:0000256" key="2">
    <source>
        <dbReference type="ARBA" id="ARBA00022448"/>
    </source>
</evidence>
<evidence type="ECO:0000256" key="5">
    <source>
        <dbReference type="ARBA" id="ARBA00023136"/>
    </source>
</evidence>
<dbReference type="AlphaFoldDB" id="K2RR37"/>
<evidence type="ECO:0000256" key="6">
    <source>
        <dbReference type="SAM" id="MobiDB-lite"/>
    </source>
</evidence>
<name>K2RR37_MACPH</name>
<dbReference type="PANTHER" id="PTHR23502:SF132">
    <property type="entry name" value="POLYAMINE TRANSPORTER 2-RELATED"/>
    <property type="match status" value="1"/>
</dbReference>
<evidence type="ECO:0000256" key="3">
    <source>
        <dbReference type="ARBA" id="ARBA00022692"/>
    </source>
</evidence>
<dbReference type="OrthoDB" id="3357846at2759"/>
<proteinExistence type="predicted"/>
<accession>K2RR37</accession>
<gene>
    <name evidence="7" type="ORF">MPH_10198</name>
</gene>